<dbReference type="EMBL" id="CP142735">
    <property type="protein sequence ID" value="WUR04763.1"/>
    <property type="molecule type" value="Genomic_DNA"/>
</dbReference>
<gene>
    <name evidence="1" type="ORF">VNE69_10113</name>
</gene>
<keyword evidence="2" id="KW-1185">Reference proteome</keyword>
<sequence length="223" mass="26419">MKLEITSRDGKYKFYTEKKNILTIEDIKQYLKSNLQIKNKIISVYNNGFLLDESVDLSKFETLCLTFDINNDTIEDIVEEINTNEISTNKIKEIKKVNKQYTKIRINGSKKVMIVKTSQLYFHNGKVMLIKKKNDMFSWTKLFNYVKNIKITRDDIGKLIAFGMLIFTNNSEILMTFSTIFFLQFISRMFITHNRKCSESLDYYSRTAMMFIVSMFMIDHHSF</sequence>
<evidence type="ECO:0000313" key="2">
    <source>
        <dbReference type="Proteomes" id="UP001334084"/>
    </source>
</evidence>
<proteinExistence type="predicted"/>
<accession>A0AAX4JFU7</accession>
<protein>
    <submittedName>
        <fullName evidence="1">Membrane protein</fullName>
    </submittedName>
</protein>
<dbReference type="GeneID" id="90542595"/>
<dbReference type="RefSeq" id="XP_065330908.1">
    <property type="nucleotide sequence ID" value="XM_065474836.1"/>
</dbReference>
<name>A0AAX4JFU7_9MICR</name>
<dbReference type="KEGG" id="vnx:VNE69_10113"/>
<dbReference type="Proteomes" id="UP001334084">
    <property type="component" value="Chromosome 10"/>
</dbReference>
<evidence type="ECO:0000313" key="1">
    <source>
        <dbReference type="EMBL" id="WUR04763.1"/>
    </source>
</evidence>
<reference evidence="1" key="1">
    <citation type="journal article" date="2024" name="BMC Genomics">
        <title>Functional annotation of a divergent genome using sequence and structure-based similarity.</title>
        <authorList>
            <person name="Svedberg D."/>
            <person name="Winiger R.R."/>
            <person name="Berg A."/>
            <person name="Sharma H."/>
            <person name="Tellgren-Roth C."/>
            <person name="Debrunner-Vossbrinck B.A."/>
            <person name="Vossbrinck C.R."/>
            <person name="Barandun J."/>
        </authorList>
    </citation>
    <scope>NUCLEOTIDE SEQUENCE</scope>
    <source>
        <strain evidence="1">Illinois isolate</strain>
    </source>
</reference>
<organism evidence="1 2">
    <name type="scientific">Vairimorpha necatrix</name>
    <dbReference type="NCBI Taxonomy" id="6039"/>
    <lineage>
        <taxon>Eukaryota</taxon>
        <taxon>Fungi</taxon>
        <taxon>Fungi incertae sedis</taxon>
        <taxon>Microsporidia</taxon>
        <taxon>Nosematidae</taxon>
        <taxon>Vairimorpha</taxon>
    </lineage>
</organism>
<dbReference type="AlphaFoldDB" id="A0AAX4JFU7"/>